<dbReference type="Gene3D" id="3.10.129.10">
    <property type="entry name" value="Hotdog Thioesterase"/>
    <property type="match status" value="1"/>
</dbReference>
<dbReference type="InterPro" id="IPR049427">
    <property type="entry name" value="Acyl-ACP_TE_C"/>
</dbReference>
<keyword evidence="5 11" id="KW-0934">Plastid</keyword>
<dbReference type="CDD" id="cd00586">
    <property type="entry name" value="4HBT"/>
    <property type="match status" value="1"/>
</dbReference>
<gene>
    <name evidence="14" type="ORF">NE237_025210</name>
</gene>
<organism evidence="14 15">
    <name type="scientific">Protea cynaroides</name>
    <dbReference type="NCBI Taxonomy" id="273540"/>
    <lineage>
        <taxon>Eukaryota</taxon>
        <taxon>Viridiplantae</taxon>
        <taxon>Streptophyta</taxon>
        <taxon>Embryophyta</taxon>
        <taxon>Tracheophyta</taxon>
        <taxon>Spermatophyta</taxon>
        <taxon>Magnoliopsida</taxon>
        <taxon>Proteales</taxon>
        <taxon>Proteaceae</taxon>
        <taxon>Protea</taxon>
    </lineage>
</organism>
<dbReference type="Pfam" id="PF01643">
    <property type="entry name" value="Acyl-ACP_TE"/>
    <property type="match status" value="1"/>
</dbReference>
<reference evidence="14" key="1">
    <citation type="journal article" date="2023" name="Plant J.">
        <title>The genome of the king protea, Protea cynaroides.</title>
        <authorList>
            <person name="Chang J."/>
            <person name="Duong T.A."/>
            <person name="Schoeman C."/>
            <person name="Ma X."/>
            <person name="Roodt D."/>
            <person name="Barker N."/>
            <person name="Li Z."/>
            <person name="Van de Peer Y."/>
            <person name="Mizrachi E."/>
        </authorList>
    </citation>
    <scope>NUCLEOTIDE SEQUENCE</scope>
    <source>
        <tissue evidence="14">Young leaves</tissue>
    </source>
</reference>
<evidence type="ECO:0000256" key="6">
    <source>
        <dbReference type="ARBA" id="ARBA00022801"/>
    </source>
</evidence>
<evidence type="ECO:0000256" key="10">
    <source>
        <dbReference type="ARBA" id="ARBA00023160"/>
    </source>
</evidence>
<comment type="subcellular location">
    <subcellularLocation>
        <location evidence="1 11">Plastid</location>
        <location evidence="1 11">Chloroplast</location>
    </subcellularLocation>
</comment>
<comment type="caution">
    <text evidence="14">The sequence shown here is derived from an EMBL/GenBank/DDBJ whole genome shotgun (WGS) entry which is preliminary data.</text>
</comment>
<dbReference type="InterPro" id="IPR045023">
    <property type="entry name" value="FATA/B"/>
</dbReference>
<dbReference type="AlphaFoldDB" id="A0A9Q0JZA8"/>
<evidence type="ECO:0000256" key="5">
    <source>
        <dbReference type="ARBA" id="ARBA00022640"/>
    </source>
</evidence>
<evidence type="ECO:0000259" key="13">
    <source>
        <dbReference type="Pfam" id="PF20791"/>
    </source>
</evidence>
<keyword evidence="9 11" id="KW-0443">Lipid metabolism</keyword>
<protein>
    <recommendedName>
        <fullName evidence="11">Acyl-[acyl-carrier-protein] hydrolase</fullName>
        <ecNumber evidence="11">3.1.2.-</ecNumber>
    </recommendedName>
</protein>
<evidence type="ECO:0000256" key="11">
    <source>
        <dbReference type="RuleBase" id="RU363096"/>
    </source>
</evidence>
<dbReference type="FunFam" id="3.10.129.10:FF:000014">
    <property type="entry name" value="Acyl-[acyl-carrier-protein] hydrolase"/>
    <property type="match status" value="1"/>
</dbReference>
<evidence type="ECO:0000256" key="2">
    <source>
        <dbReference type="ARBA" id="ARBA00006500"/>
    </source>
</evidence>
<dbReference type="Proteomes" id="UP001141806">
    <property type="component" value="Unassembled WGS sequence"/>
</dbReference>
<feature type="domain" description="Acyl-ACP thioesterase N-terminal hotdog" evidence="12">
    <location>
        <begin position="91"/>
        <end position="221"/>
    </location>
</feature>
<evidence type="ECO:0000313" key="15">
    <source>
        <dbReference type="Proteomes" id="UP001141806"/>
    </source>
</evidence>
<dbReference type="EMBL" id="JAMYWD010000010">
    <property type="protein sequence ID" value="KAJ4958099.1"/>
    <property type="molecule type" value="Genomic_DNA"/>
</dbReference>
<name>A0A9Q0JZA8_9MAGN</name>
<dbReference type="Pfam" id="PF20791">
    <property type="entry name" value="Acyl-ACP_TE_C"/>
    <property type="match status" value="1"/>
</dbReference>
<dbReference type="OrthoDB" id="618395at2759"/>
<feature type="domain" description="Acyl-ACP thioesterase-like C-terminal" evidence="13">
    <location>
        <begin position="250"/>
        <end position="345"/>
    </location>
</feature>
<evidence type="ECO:0000256" key="9">
    <source>
        <dbReference type="ARBA" id="ARBA00023098"/>
    </source>
</evidence>
<keyword evidence="7 11" id="KW-0276">Fatty acid metabolism</keyword>
<comment type="function">
    <text evidence="11">Plays an essential role in chain termination during de novo fatty acid synthesis.</text>
</comment>
<evidence type="ECO:0000256" key="3">
    <source>
        <dbReference type="ARBA" id="ARBA00022516"/>
    </source>
</evidence>
<evidence type="ECO:0000256" key="1">
    <source>
        <dbReference type="ARBA" id="ARBA00004229"/>
    </source>
</evidence>
<dbReference type="InterPro" id="IPR029069">
    <property type="entry name" value="HotDog_dom_sf"/>
</dbReference>
<keyword evidence="8" id="KW-0809">Transit peptide</keyword>
<keyword evidence="6 11" id="KW-0378">Hydrolase</keyword>
<keyword evidence="3 11" id="KW-0444">Lipid biosynthesis</keyword>
<dbReference type="GO" id="GO:0016297">
    <property type="term" value="F:fatty acyl-[ACP] hydrolase activity"/>
    <property type="evidence" value="ECO:0007669"/>
    <property type="project" value="InterPro"/>
</dbReference>
<dbReference type="GO" id="GO:0009507">
    <property type="term" value="C:chloroplast"/>
    <property type="evidence" value="ECO:0007669"/>
    <property type="project" value="UniProtKB-SubCell"/>
</dbReference>
<dbReference type="EC" id="3.1.2.-" evidence="11"/>
<evidence type="ECO:0000256" key="4">
    <source>
        <dbReference type="ARBA" id="ARBA00022528"/>
    </source>
</evidence>
<dbReference type="InterPro" id="IPR002864">
    <property type="entry name" value="Acyl-ACP_thioesterase_NHD"/>
</dbReference>
<dbReference type="SUPFAM" id="SSF54637">
    <property type="entry name" value="Thioesterase/thiol ester dehydrase-isomerase"/>
    <property type="match status" value="2"/>
</dbReference>
<sequence>MASIGSTMMLGRESKSLATLRIKSKPFSPPPPGGVSLLQANLRAPSMKGSQTTLNTTVEKQLKLLHDPRDSVHDMVADSFFLGKVEKDSRIFSQNFTIRSYDMGPNHTATVETLMNLLQETALNHLRCMGLLKEGFGSTPEMSARNLIWVLSKVHVAVDHYPTWSDEVRVETWIIPSRRNSLAIEWIISDSWTGQTLTRASSMFVMMNKETRKLSKWPEAVKREIEPQYIDRPPLLDKDSSRLPKLDHTKMEYVRTGLTPRWNDLDINQHVNNVKYVAALLESVPIPFLESHELSAFTVEYRRECAMDDVVQSLTSFCHETIDQCFHLLRSECGHVVARGRTKWRPKQKKNFKA</sequence>
<keyword evidence="15" id="KW-1185">Reference proteome</keyword>
<accession>A0A9Q0JZA8</accession>
<proteinExistence type="inferred from homology"/>
<evidence type="ECO:0000313" key="14">
    <source>
        <dbReference type="EMBL" id="KAJ4958099.1"/>
    </source>
</evidence>
<keyword evidence="4 11" id="KW-0150">Chloroplast</keyword>
<evidence type="ECO:0000259" key="12">
    <source>
        <dbReference type="Pfam" id="PF01643"/>
    </source>
</evidence>
<dbReference type="PANTHER" id="PTHR31727:SF2">
    <property type="entry name" value="PALMITOYL-ACYL CARRIER PROTEIN THIOESTERASE, CHLOROPLASTIC"/>
    <property type="match status" value="1"/>
</dbReference>
<evidence type="ECO:0000256" key="7">
    <source>
        <dbReference type="ARBA" id="ARBA00022832"/>
    </source>
</evidence>
<dbReference type="PANTHER" id="PTHR31727">
    <property type="entry name" value="OLEOYL-ACYL CARRIER PROTEIN THIOESTERASE 1, CHLOROPLASTIC"/>
    <property type="match status" value="1"/>
</dbReference>
<dbReference type="GO" id="GO:0000036">
    <property type="term" value="F:acyl carrier activity"/>
    <property type="evidence" value="ECO:0007669"/>
    <property type="project" value="TreeGrafter"/>
</dbReference>
<keyword evidence="10 11" id="KW-0275">Fatty acid biosynthesis</keyword>
<evidence type="ECO:0000256" key="8">
    <source>
        <dbReference type="ARBA" id="ARBA00022946"/>
    </source>
</evidence>
<comment type="similarity">
    <text evidence="2 11">Belongs to the acyl-ACP thioesterase family.</text>
</comment>